<keyword evidence="2" id="KW-0378">Hydrolase</keyword>
<dbReference type="SUPFAM" id="SSF53474">
    <property type="entry name" value="alpha/beta-Hydrolases"/>
    <property type="match status" value="1"/>
</dbReference>
<dbReference type="EMBL" id="BAABJP010000039">
    <property type="protein sequence ID" value="GAA5167636.1"/>
    <property type="molecule type" value="Genomic_DNA"/>
</dbReference>
<reference evidence="3" key="1">
    <citation type="journal article" date="2019" name="Int. J. Syst. Evol. Microbiol.">
        <title>The Global Catalogue of Microorganisms (GCM) 10K type strain sequencing project: providing services to taxonomists for standard genome sequencing and annotation.</title>
        <authorList>
            <consortium name="The Broad Institute Genomics Platform"/>
            <consortium name="The Broad Institute Genome Sequencing Center for Infectious Disease"/>
            <person name="Wu L."/>
            <person name="Ma J."/>
        </authorList>
    </citation>
    <scope>NUCLEOTIDE SEQUENCE [LARGE SCALE GENOMIC DNA]</scope>
    <source>
        <strain evidence="3">JCM 18303</strain>
    </source>
</reference>
<name>A0ABP9QUD5_9PSEU</name>
<dbReference type="Gene3D" id="3.40.50.1820">
    <property type="entry name" value="alpha/beta hydrolase"/>
    <property type="match status" value="1"/>
</dbReference>
<evidence type="ECO:0000313" key="3">
    <source>
        <dbReference type="Proteomes" id="UP001428817"/>
    </source>
</evidence>
<accession>A0ABP9QUD5</accession>
<gene>
    <name evidence="2" type="ORF">GCM10023321_60550</name>
</gene>
<dbReference type="InterPro" id="IPR002925">
    <property type="entry name" value="Dienelactn_hydro"/>
</dbReference>
<feature type="domain" description="Dienelactone hydrolase" evidence="1">
    <location>
        <begin position="10"/>
        <end position="199"/>
    </location>
</feature>
<dbReference type="InterPro" id="IPR029058">
    <property type="entry name" value="AB_hydrolase_fold"/>
</dbReference>
<organism evidence="2 3">
    <name type="scientific">Pseudonocardia eucalypti</name>
    <dbReference type="NCBI Taxonomy" id="648755"/>
    <lineage>
        <taxon>Bacteria</taxon>
        <taxon>Bacillati</taxon>
        <taxon>Actinomycetota</taxon>
        <taxon>Actinomycetes</taxon>
        <taxon>Pseudonocardiales</taxon>
        <taxon>Pseudonocardiaceae</taxon>
        <taxon>Pseudonocardia</taxon>
    </lineage>
</organism>
<proteinExistence type="predicted"/>
<dbReference type="PANTHER" id="PTHR46623:SF6">
    <property type="entry name" value="ALPHA_BETA-HYDROLASES SUPERFAMILY PROTEIN"/>
    <property type="match status" value="1"/>
</dbReference>
<dbReference type="RefSeq" id="WP_345703260.1">
    <property type="nucleotide sequence ID" value="NZ_BAABJP010000039.1"/>
</dbReference>
<dbReference type="InterPro" id="IPR051049">
    <property type="entry name" value="Dienelactone_hydrolase-like"/>
</dbReference>
<keyword evidence="3" id="KW-1185">Reference proteome</keyword>
<protein>
    <submittedName>
        <fullName evidence="2">Dienelactone hydrolase family protein</fullName>
    </submittedName>
</protein>
<comment type="caution">
    <text evidence="2">The sequence shown here is derived from an EMBL/GenBank/DDBJ whole genome shotgun (WGS) entry which is preliminary data.</text>
</comment>
<dbReference type="Proteomes" id="UP001428817">
    <property type="component" value="Unassembled WGS sequence"/>
</dbReference>
<sequence length="202" mass="21272">MSRDNRGLVTVALFHSMFGLRLVELAAAEDLRAAGHRVVSPDLFAGAVAAEHGSIPTLDDGFALMERIGWETITARARAAIHDLPADTVLGGFSMGAGVVGSLWPDRLSAAAVFLLHATAPVPEGVPAGIPVQVHVAGGDRFAPPHELAVFRASAGRAGADASVHIYPDVGHFYSDPALPDHDAIATEGTWRHVHTMLENLR</sequence>
<dbReference type="Pfam" id="PF01738">
    <property type="entry name" value="DLH"/>
    <property type="match status" value="1"/>
</dbReference>
<evidence type="ECO:0000259" key="1">
    <source>
        <dbReference type="Pfam" id="PF01738"/>
    </source>
</evidence>
<evidence type="ECO:0000313" key="2">
    <source>
        <dbReference type="EMBL" id="GAA5167636.1"/>
    </source>
</evidence>
<dbReference type="PANTHER" id="PTHR46623">
    <property type="entry name" value="CARBOXYMETHYLENEBUTENOLIDASE-RELATED"/>
    <property type="match status" value="1"/>
</dbReference>
<dbReference type="GO" id="GO:0016787">
    <property type="term" value="F:hydrolase activity"/>
    <property type="evidence" value="ECO:0007669"/>
    <property type="project" value="UniProtKB-KW"/>
</dbReference>